<sequence>MRGASITGRRKRCSAVPLKGKRFVFAQPTLIAEIKFRDWTDHGNLRHVIVQGAMRLISM</sequence>
<dbReference type="AlphaFoldDB" id="A0A1L3ZJ24"/>
<protein>
    <recommendedName>
        <fullName evidence="3">DNA ligase (ATP)</fullName>
    </recommendedName>
</protein>
<dbReference type="Proteomes" id="UP000183050">
    <property type="component" value="Plasmid unnamed1"/>
</dbReference>
<evidence type="ECO:0008006" key="3">
    <source>
        <dbReference type="Google" id="ProtNLM"/>
    </source>
</evidence>
<keyword evidence="1" id="KW-0614">Plasmid</keyword>
<accession>A0A1L3ZJ24</accession>
<name>A0A1L3ZJ24_RHILE</name>
<reference evidence="1 2" key="1">
    <citation type="submission" date="2016-11" db="EMBL/GenBank/DDBJ databases">
        <title>Rhizobium leguminosarum bv. viciae strain Vaf12 isolated from Vavilovia formosa root nodules from Russia, Dagestan.</title>
        <authorList>
            <person name="Kimeklis A."/>
        </authorList>
    </citation>
    <scope>NUCLEOTIDE SEQUENCE [LARGE SCALE GENOMIC DNA]</scope>
    <source>
        <strain evidence="1 2">Vaf-108</strain>
        <plasmid evidence="2">Plasmid unnamed1</plasmid>
    </source>
</reference>
<evidence type="ECO:0000313" key="1">
    <source>
        <dbReference type="EMBL" id="API55643.1"/>
    </source>
</evidence>
<proteinExistence type="predicted"/>
<dbReference type="Gene3D" id="2.40.50.140">
    <property type="entry name" value="Nucleic acid-binding proteins"/>
    <property type="match status" value="1"/>
</dbReference>
<organism evidence="1 2">
    <name type="scientific">Rhizobium leguminosarum</name>
    <dbReference type="NCBI Taxonomy" id="384"/>
    <lineage>
        <taxon>Bacteria</taxon>
        <taxon>Pseudomonadati</taxon>
        <taxon>Pseudomonadota</taxon>
        <taxon>Alphaproteobacteria</taxon>
        <taxon>Hyphomicrobiales</taxon>
        <taxon>Rhizobiaceae</taxon>
        <taxon>Rhizobium/Agrobacterium group</taxon>
        <taxon>Rhizobium</taxon>
    </lineage>
</organism>
<gene>
    <name evidence="1" type="ORF">BMW22_29665</name>
</gene>
<dbReference type="SUPFAM" id="SSF50249">
    <property type="entry name" value="Nucleic acid-binding proteins"/>
    <property type="match status" value="1"/>
</dbReference>
<dbReference type="InterPro" id="IPR012340">
    <property type="entry name" value="NA-bd_OB-fold"/>
</dbReference>
<geneLocation type="plasmid" evidence="1">
    <name>unnamed1</name>
</geneLocation>
<evidence type="ECO:0000313" key="2">
    <source>
        <dbReference type="Proteomes" id="UP000183050"/>
    </source>
</evidence>
<dbReference type="EMBL" id="CP018229">
    <property type="protein sequence ID" value="API55643.1"/>
    <property type="molecule type" value="Genomic_DNA"/>
</dbReference>